<sequence length="200" mass="22910">MNDSGRPLPLQTFDGEGDDLPLMLARGWAEASMRLLQEASAMRKEYRALDRAYERMDIEGLSESDLLDKIRRIWIAESMLVHAASSLEIWMAKLYRTRRRKPRPQVAYLRQLRNALEHLEEADFDDEGWIATARTAQGARRGIGALPEAKLEVGLGPDGLLFGVIAPAELHLLVDDLVRELDRELDEYAQDWFDFISEDR</sequence>
<comment type="caution">
    <text evidence="1">The sequence shown here is derived from an EMBL/GenBank/DDBJ whole genome shotgun (WGS) entry which is preliminary data.</text>
</comment>
<gene>
    <name evidence="1" type="ORF">NUH29_10045</name>
</gene>
<organism evidence="1 2">
    <name type="scientific">Protaetiibacter mangrovi</name>
    <dbReference type="NCBI Taxonomy" id="2970926"/>
    <lineage>
        <taxon>Bacteria</taxon>
        <taxon>Bacillati</taxon>
        <taxon>Actinomycetota</taxon>
        <taxon>Actinomycetes</taxon>
        <taxon>Micrococcales</taxon>
        <taxon>Microbacteriaceae</taxon>
        <taxon>Protaetiibacter</taxon>
    </lineage>
</organism>
<protein>
    <submittedName>
        <fullName evidence="1">Uncharacterized protein</fullName>
    </submittedName>
</protein>
<reference evidence="1 2" key="1">
    <citation type="submission" date="2022-08" db="EMBL/GenBank/DDBJ databases">
        <authorList>
            <person name="Li F."/>
        </authorList>
    </citation>
    <scope>NUCLEOTIDE SEQUENCE [LARGE SCALE GENOMIC DNA]</scope>
    <source>
        <strain evidence="1 2">10F1B-8-1</strain>
    </source>
</reference>
<evidence type="ECO:0000313" key="2">
    <source>
        <dbReference type="Proteomes" id="UP001205337"/>
    </source>
</evidence>
<keyword evidence="2" id="KW-1185">Reference proteome</keyword>
<accession>A0ABT1ZGP2</accession>
<name>A0ABT1ZGP2_9MICO</name>
<dbReference type="RefSeq" id="WP_258798976.1">
    <property type="nucleotide sequence ID" value="NZ_JANTHX010000007.1"/>
</dbReference>
<dbReference type="EMBL" id="JANTHX010000007">
    <property type="protein sequence ID" value="MCS0499890.1"/>
    <property type="molecule type" value="Genomic_DNA"/>
</dbReference>
<dbReference type="Proteomes" id="UP001205337">
    <property type="component" value="Unassembled WGS sequence"/>
</dbReference>
<evidence type="ECO:0000313" key="1">
    <source>
        <dbReference type="EMBL" id="MCS0499890.1"/>
    </source>
</evidence>
<proteinExistence type="predicted"/>